<dbReference type="SUPFAM" id="SSF48498">
    <property type="entry name" value="Tetracyclin repressor-like, C-terminal domain"/>
    <property type="match status" value="1"/>
</dbReference>
<dbReference type="PRINTS" id="PR00455">
    <property type="entry name" value="HTHTETR"/>
</dbReference>
<reference evidence="6 7" key="1">
    <citation type="journal article" date="2016" name="Front. Microbiol.">
        <title>Fuerstia marisgermanicae gen. nov., sp. nov., an Unusual Member of the Phylum Planctomycetes from the German Wadden Sea.</title>
        <authorList>
            <person name="Kohn T."/>
            <person name="Heuer A."/>
            <person name="Jogler M."/>
            <person name="Vollmers J."/>
            <person name="Boedeker C."/>
            <person name="Bunk B."/>
            <person name="Rast P."/>
            <person name="Borchert D."/>
            <person name="Glockner I."/>
            <person name="Freese H.M."/>
            <person name="Klenk H.P."/>
            <person name="Overmann J."/>
            <person name="Kaster A.K."/>
            <person name="Rohde M."/>
            <person name="Wiegand S."/>
            <person name="Jogler C."/>
        </authorList>
    </citation>
    <scope>NUCLEOTIDE SEQUENCE [LARGE SCALE GENOMIC DNA]</scope>
    <source>
        <strain evidence="6 7">NH11</strain>
    </source>
</reference>
<dbReference type="GO" id="GO:0000976">
    <property type="term" value="F:transcription cis-regulatory region binding"/>
    <property type="evidence" value="ECO:0007669"/>
    <property type="project" value="TreeGrafter"/>
</dbReference>
<keyword evidence="3" id="KW-0804">Transcription</keyword>
<feature type="domain" description="HTH tetR-type" evidence="5">
    <location>
        <begin position="6"/>
        <end position="65"/>
    </location>
</feature>
<keyword evidence="1" id="KW-0805">Transcription regulation</keyword>
<protein>
    <submittedName>
        <fullName evidence="6">Bacterial regulatory proteins, tetR family</fullName>
    </submittedName>
</protein>
<dbReference type="InterPro" id="IPR001647">
    <property type="entry name" value="HTH_TetR"/>
</dbReference>
<evidence type="ECO:0000256" key="2">
    <source>
        <dbReference type="ARBA" id="ARBA00023125"/>
    </source>
</evidence>
<name>A0A1P8WLZ1_9PLAN</name>
<dbReference type="GO" id="GO:0003700">
    <property type="term" value="F:DNA-binding transcription factor activity"/>
    <property type="evidence" value="ECO:0007669"/>
    <property type="project" value="TreeGrafter"/>
</dbReference>
<dbReference type="PANTHER" id="PTHR30055:SF234">
    <property type="entry name" value="HTH-TYPE TRANSCRIPTIONAL REGULATOR BETI"/>
    <property type="match status" value="1"/>
</dbReference>
<dbReference type="AlphaFoldDB" id="A0A1P8WLZ1"/>
<dbReference type="KEGG" id="fmr:Fuma_04721"/>
<evidence type="ECO:0000256" key="1">
    <source>
        <dbReference type="ARBA" id="ARBA00023015"/>
    </source>
</evidence>
<dbReference type="EMBL" id="CP017641">
    <property type="protein sequence ID" value="APZ95069.1"/>
    <property type="molecule type" value="Genomic_DNA"/>
</dbReference>
<accession>A0A1P8WLZ1</accession>
<dbReference type="InterPro" id="IPR009057">
    <property type="entry name" value="Homeodomain-like_sf"/>
</dbReference>
<evidence type="ECO:0000259" key="5">
    <source>
        <dbReference type="PROSITE" id="PS50977"/>
    </source>
</evidence>
<dbReference type="Proteomes" id="UP000187735">
    <property type="component" value="Chromosome"/>
</dbReference>
<evidence type="ECO:0000313" key="7">
    <source>
        <dbReference type="Proteomes" id="UP000187735"/>
    </source>
</evidence>
<dbReference type="Pfam" id="PF00440">
    <property type="entry name" value="TetR_N"/>
    <property type="match status" value="1"/>
</dbReference>
<dbReference type="SUPFAM" id="SSF46689">
    <property type="entry name" value="Homeodomain-like"/>
    <property type="match status" value="1"/>
</dbReference>
<dbReference type="STRING" id="1891926.Fuma_04721"/>
<dbReference type="Gene3D" id="1.10.357.10">
    <property type="entry name" value="Tetracycline Repressor, domain 2"/>
    <property type="match status" value="1"/>
</dbReference>
<organism evidence="6 7">
    <name type="scientific">Fuerstiella marisgermanici</name>
    <dbReference type="NCBI Taxonomy" id="1891926"/>
    <lineage>
        <taxon>Bacteria</taxon>
        <taxon>Pseudomonadati</taxon>
        <taxon>Planctomycetota</taxon>
        <taxon>Planctomycetia</taxon>
        <taxon>Planctomycetales</taxon>
        <taxon>Planctomycetaceae</taxon>
        <taxon>Fuerstiella</taxon>
    </lineage>
</organism>
<evidence type="ECO:0000313" key="6">
    <source>
        <dbReference type="EMBL" id="APZ95069.1"/>
    </source>
</evidence>
<evidence type="ECO:0000256" key="3">
    <source>
        <dbReference type="ARBA" id="ARBA00023163"/>
    </source>
</evidence>
<evidence type="ECO:0000256" key="4">
    <source>
        <dbReference type="PROSITE-ProRule" id="PRU00335"/>
    </source>
</evidence>
<feature type="DNA-binding region" description="H-T-H motif" evidence="4">
    <location>
        <begin position="28"/>
        <end position="47"/>
    </location>
</feature>
<dbReference type="InterPro" id="IPR036271">
    <property type="entry name" value="Tet_transcr_reg_TetR-rel_C_sf"/>
</dbReference>
<proteinExistence type="predicted"/>
<sequence length="197" mass="21979">MARPRTISDELILETARECFFEHGPSVSTDLIAEQLGVSPQALFKRFNNKQELMLAAVAPTGQASWIPLVEAGPDDRSLDEQLTEILQVLADFFVDISRRMSVLRWSGLDPKKLLDRFDEPPPLVDIRVLAGWLSRAADKGLIRPVDFRATAVMMLTSMHGPAMLTDMLGQHPTGHSRDEYVALMVDVLLQGMVPRD</sequence>
<gene>
    <name evidence="6" type="ORF">Fuma_04721</name>
</gene>
<keyword evidence="7" id="KW-1185">Reference proteome</keyword>
<dbReference type="PANTHER" id="PTHR30055">
    <property type="entry name" value="HTH-TYPE TRANSCRIPTIONAL REGULATOR RUTR"/>
    <property type="match status" value="1"/>
</dbReference>
<dbReference type="PROSITE" id="PS50977">
    <property type="entry name" value="HTH_TETR_2"/>
    <property type="match status" value="1"/>
</dbReference>
<dbReference type="OrthoDB" id="9816431at2"/>
<keyword evidence="2 4" id="KW-0238">DNA-binding</keyword>
<dbReference type="InterPro" id="IPR050109">
    <property type="entry name" value="HTH-type_TetR-like_transc_reg"/>
</dbReference>